<dbReference type="Gramene" id="QL02p037441:mrna">
    <property type="protein sequence ID" value="QL02p037441:mrna"/>
    <property type="gene ID" value="QL02p037441"/>
</dbReference>
<dbReference type="CDD" id="cd06222">
    <property type="entry name" value="RNase_H_like"/>
    <property type="match status" value="1"/>
</dbReference>
<dbReference type="PANTHER" id="PTHR47074">
    <property type="entry name" value="BNAC02G40300D PROTEIN"/>
    <property type="match status" value="1"/>
</dbReference>
<dbReference type="OMA" id="HEETECR"/>
<dbReference type="InterPro" id="IPR002156">
    <property type="entry name" value="RNaseH_domain"/>
</dbReference>
<reference evidence="4" key="1">
    <citation type="journal article" date="2016" name="G3 (Bethesda)">
        <title>First Draft Assembly and Annotation of the Genome of a California Endemic Oak Quercus lobata Nee (Fagaceae).</title>
        <authorList>
            <person name="Sork V.L."/>
            <person name="Fitz-Gibbon S.T."/>
            <person name="Puiu D."/>
            <person name="Crepeau M."/>
            <person name="Gugger P.F."/>
            <person name="Sherman R."/>
            <person name="Stevens K."/>
            <person name="Langley C.H."/>
            <person name="Pellegrini M."/>
            <person name="Salzberg S.L."/>
        </authorList>
    </citation>
    <scope>NUCLEOTIDE SEQUENCE [LARGE SCALE GENOMIC DNA]</scope>
    <source>
        <strain evidence="4">cv. SW786</strain>
    </source>
</reference>
<evidence type="ECO:0000313" key="4">
    <source>
        <dbReference type="Proteomes" id="UP000594261"/>
    </source>
</evidence>
<dbReference type="Proteomes" id="UP000594261">
    <property type="component" value="Chromosome 2"/>
</dbReference>
<dbReference type="PANTHER" id="PTHR47074:SF48">
    <property type="entry name" value="POLYNUCLEOTIDYL TRANSFERASE, RIBONUCLEASE H-LIKE SUPERFAMILY PROTEIN"/>
    <property type="match status" value="1"/>
</dbReference>
<dbReference type="InterPro" id="IPR036397">
    <property type="entry name" value="RNaseH_sf"/>
</dbReference>
<organism evidence="3 4">
    <name type="scientific">Quercus lobata</name>
    <name type="common">Valley oak</name>
    <dbReference type="NCBI Taxonomy" id="97700"/>
    <lineage>
        <taxon>Eukaryota</taxon>
        <taxon>Viridiplantae</taxon>
        <taxon>Streptophyta</taxon>
        <taxon>Embryophyta</taxon>
        <taxon>Tracheophyta</taxon>
        <taxon>Spermatophyta</taxon>
        <taxon>Magnoliopsida</taxon>
        <taxon>eudicotyledons</taxon>
        <taxon>Gunneridae</taxon>
        <taxon>Pentapetalae</taxon>
        <taxon>rosids</taxon>
        <taxon>fabids</taxon>
        <taxon>Fagales</taxon>
        <taxon>Fagaceae</taxon>
        <taxon>Quercus</taxon>
    </lineage>
</organism>
<proteinExistence type="predicted"/>
<dbReference type="InterPro" id="IPR012337">
    <property type="entry name" value="RNaseH-like_sf"/>
</dbReference>
<feature type="domain" description="Reverse transcriptase zinc-binding" evidence="2">
    <location>
        <begin position="10"/>
        <end position="66"/>
    </location>
</feature>
<reference evidence="3" key="2">
    <citation type="submission" date="2021-01" db="UniProtKB">
        <authorList>
            <consortium name="EnsemblPlants"/>
        </authorList>
    </citation>
    <scope>IDENTIFICATION</scope>
</reference>
<dbReference type="InterPro" id="IPR052929">
    <property type="entry name" value="RNase_H-like_EbsB-rel"/>
</dbReference>
<dbReference type="AlphaFoldDB" id="A0A7N2KWG0"/>
<name>A0A7N2KWG0_QUELO</name>
<evidence type="ECO:0000259" key="1">
    <source>
        <dbReference type="Pfam" id="PF13456"/>
    </source>
</evidence>
<feature type="domain" description="RNase H type-1" evidence="1">
    <location>
        <begin position="119"/>
        <end position="240"/>
    </location>
</feature>
<accession>A0A7N2KWG0</accession>
<dbReference type="EnsemblPlants" id="QL02p037441:mrna">
    <property type="protein sequence ID" value="QL02p037441:mrna"/>
    <property type="gene ID" value="QL02p037441"/>
</dbReference>
<keyword evidence="4" id="KW-1185">Reference proteome</keyword>
<dbReference type="Pfam" id="PF13456">
    <property type="entry name" value="RVT_3"/>
    <property type="match status" value="1"/>
</dbReference>
<protein>
    <recommendedName>
        <fullName evidence="5">RNase H type-1 domain-containing protein</fullName>
    </recommendedName>
</protein>
<dbReference type="GO" id="GO:0004523">
    <property type="term" value="F:RNA-DNA hybrid ribonuclease activity"/>
    <property type="evidence" value="ECO:0007669"/>
    <property type="project" value="InterPro"/>
</dbReference>
<evidence type="ECO:0000259" key="2">
    <source>
        <dbReference type="Pfam" id="PF13966"/>
    </source>
</evidence>
<dbReference type="InterPro" id="IPR044730">
    <property type="entry name" value="RNase_H-like_dom_plant"/>
</dbReference>
<dbReference type="InParanoid" id="A0A7N2KWG0"/>
<dbReference type="SUPFAM" id="SSF53098">
    <property type="entry name" value="Ribonuclease H-like"/>
    <property type="match status" value="1"/>
</dbReference>
<evidence type="ECO:0000313" key="3">
    <source>
        <dbReference type="EnsemblPlants" id="QL02p037441:mrna"/>
    </source>
</evidence>
<dbReference type="Gene3D" id="3.30.420.10">
    <property type="entry name" value="Ribonuclease H-like superfamily/Ribonuclease H"/>
    <property type="match status" value="1"/>
</dbReference>
<dbReference type="InterPro" id="IPR026960">
    <property type="entry name" value="RVT-Znf"/>
</dbReference>
<sequence>MPSSSSPGNSQKFWKKIWNNKERHFLWHAVKDSLLTKQNLKAQHVPVDDTCDYCIDFPKTVLHAFSYAMRLGLFGYAIILDLETLSQFLEVHKPDLPVVCHRPRAGWHPPPLGCYNANVDATLFEGLDCMGIGVVFQDHEGCIIAALSQRVRLPQSIEMAEALAARKVVVFAKELSLSDVIIEGDCLRVAQALAASGRCNTLFGQVIEETRQIGASLQQCQFLHVRREGNWLAHALTRRAILTANTNVWVEELPPIRFSLIS</sequence>
<dbReference type="Pfam" id="PF13966">
    <property type="entry name" value="zf-RVT"/>
    <property type="match status" value="1"/>
</dbReference>
<dbReference type="GO" id="GO:0003676">
    <property type="term" value="F:nucleic acid binding"/>
    <property type="evidence" value="ECO:0007669"/>
    <property type="project" value="InterPro"/>
</dbReference>
<evidence type="ECO:0008006" key="5">
    <source>
        <dbReference type="Google" id="ProtNLM"/>
    </source>
</evidence>